<reference evidence="1 2" key="1">
    <citation type="submission" date="2014-04" db="EMBL/GenBank/DDBJ databases">
        <authorList>
            <consortium name="DOE Joint Genome Institute"/>
            <person name="Kuo A."/>
            <person name="Kohler A."/>
            <person name="Nagy L.G."/>
            <person name="Floudas D."/>
            <person name="Copeland A."/>
            <person name="Barry K.W."/>
            <person name="Cichocki N."/>
            <person name="Veneault-Fourrey C."/>
            <person name="LaButti K."/>
            <person name="Lindquist E.A."/>
            <person name="Lipzen A."/>
            <person name="Lundell T."/>
            <person name="Morin E."/>
            <person name="Murat C."/>
            <person name="Sun H."/>
            <person name="Tunlid A."/>
            <person name="Henrissat B."/>
            <person name="Grigoriev I.V."/>
            <person name="Hibbett D.S."/>
            <person name="Martin F."/>
            <person name="Nordberg H.P."/>
            <person name="Cantor M.N."/>
            <person name="Hua S.X."/>
        </authorList>
    </citation>
    <scope>NUCLEOTIDE SEQUENCE [LARGE SCALE GENOMIC DNA]</scope>
    <source>
        <strain evidence="1 2">Foug A</strain>
    </source>
</reference>
<dbReference type="HOGENOM" id="CLU_051720_2_1_1"/>
<dbReference type="Proteomes" id="UP000053989">
    <property type="component" value="Unassembled WGS sequence"/>
</dbReference>
<evidence type="ECO:0000313" key="1">
    <source>
        <dbReference type="EMBL" id="KIM51528.1"/>
    </source>
</evidence>
<dbReference type="OrthoDB" id="2687612at2759"/>
<accession>A0A0C2YP89</accession>
<protein>
    <recommendedName>
        <fullName evidence="3">F-box domain-containing protein</fullName>
    </recommendedName>
</protein>
<dbReference type="EMBL" id="KN822252">
    <property type="protein sequence ID" value="KIM51528.1"/>
    <property type="molecule type" value="Genomic_DNA"/>
</dbReference>
<organism evidence="1 2">
    <name type="scientific">Scleroderma citrinum Foug A</name>
    <dbReference type="NCBI Taxonomy" id="1036808"/>
    <lineage>
        <taxon>Eukaryota</taxon>
        <taxon>Fungi</taxon>
        <taxon>Dikarya</taxon>
        <taxon>Basidiomycota</taxon>
        <taxon>Agaricomycotina</taxon>
        <taxon>Agaricomycetes</taxon>
        <taxon>Agaricomycetidae</taxon>
        <taxon>Boletales</taxon>
        <taxon>Sclerodermatineae</taxon>
        <taxon>Sclerodermataceae</taxon>
        <taxon>Scleroderma</taxon>
    </lineage>
</organism>
<evidence type="ECO:0008006" key="3">
    <source>
        <dbReference type="Google" id="ProtNLM"/>
    </source>
</evidence>
<sequence>MSAIIRNLSSYLPDELERNIFLLAGTNSPSNIPRYLSVAERVRNWLEPILYWVVDINDEEKAKLFISCLQLRPGFAKTSVKVLHLRPTVSPEQGAKILALCQGLQELTLQIVNCTNLLDEENLLHGPLRDLWPTTLCMNIASVFYGPNICLPDLVLLRHVQRLHLTNGWVARRGLFIGLHKLSQLTHLSFHICSPGQWMTHPEVLFEIFQRFLRL</sequence>
<name>A0A0C2YP89_9AGAM</name>
<dbReference type="InParanoid" id="A0A0C2YP89"/>
<proteinExistence type="predicted"/>
<dbReference type="AlphaFoldDB" id="A0A0C2YP89"/>
<keyword evidence="2" id="KW-1185">Reference proteome</keyword>
<evidence type="ECO:0000313" key="2">
    <source>
        <dbReference type="Proteomes" id="UP000053989"/>
    </source>
</evidence>
<reference evidence="2" key="2">
    <citation type="submission" date="2015-01" db="EMBL/GenBank/DDBJ databases">
        <title>Evolutionary Origins and Diversification of the Mycorrhizal Mutualists.</title>
        <authorList>
            <consortium name="DOE Joint Genome Institute"/>
            <consortium name="Mycorrhizal Genomics Consortium"/>
            <person name="Kohler A."/>
            <person name="Kuo A."/>
            <person name="Nagy L.G."/>
            <person name="Floudas D."/>
            <person name="Copeland A."/>
            <person name="Barry K.W."/>
            <person name="Cichocki N."/>
            <person name="Veneault-Fourrey C."/>
            <person name="LaButti K."/>
            <person name="Lindquist E.A."/>
            <person name="Lipzen A."/>
            <person name="Lundell T."/>
            <person name="Morin E."/>
            <person name="Murat C."/>
            <person name="Riley R."/>
            <person name="Ohm R."/>
            <person name="Sun H."/>
            <person name="Tunlid A."/>
            <person name="Henrissat B."/>
            <person name="Grigoriev I.V."/>
            <person name="Hibbett D.S."/>
            <person name="Martin F."/>
        </authorList>
    </citation>
    <scope>NUCLEOTIDE SEQUENCE [LARGE SCALE GENOMIC DNA]</scope>
    <source>
        <strain evidence="2">Foug A</strain>
    </source>
</reference>
<gene>
    <name evidence="1" type="ORF">SCLCIDRAFT_33349</name>
</gene>